<dbReference type="Proteomes" id="UP001211249">
    <property type="component" value="Unassembled WGS sequence"/>
</dbReference>
<sequence length="82" mass="9534">MKIIVGTIHELSLQEFSGYAHLITTRGLFWLSSLQRQLATRLTQLSDRLRGKQLLKNFHEPTNNGLKNTKKYTISRQQFFNG</sequence>
<dbReference type="RefSeq" id="WP_271796062.1">
    <property type="nucleotide sequence ID" value="NZ_JAQMUC010000059.1"/>
</dbReference>
<evidence type="ECO:0000313" key="1">
    <source>
        <dbReference type="EMBL" id="MDB9536236.1"/>
    </source>
</evidence>
<evidence type="ECO:0008006" key="3">
    <source>
        <dbReference type="Google" id="ProtNLM"/>
    </source>
</evidence>
<accession>A0ABT5AG15</accession>
<name>A0ABT5AG15_9CYAN</name>
<proteinExistence type="predicted"/>
<reference evidence="1 2" key="1">
    <citation type="submission" date="2023-01" db="EMBL/GenBank/DDBJ databases">
        <title>Genomes from the Australian National Cyanobacteria Reference Collection.</title>
        <authorList>
            <person name="Willis A."/>
            <person name="Lee E.M.F."/>
        </authorList>
    </citation>
    <scope>NUCLEOTIDE SEQUENCE [LARGE SCALE GENOMIC DNA]</scope>
    <source>
        <strain evidence="1 2">CS-1226</strain>
    </source>
</reference>
<organism evidence="1 2">
    <name type="scientific">Dolichospermum planctonicum CS-1226</name>
    <dbReference type="NCBI Taxonomy" id="3021751"/>
    <lineage>
        <taxon>Bacteria</taxon>
        <taxon>Bacillati</taxon>
        <taxon>Cyanobacteriota</taxon>
        <taxon>Cyanophyceae</taxon>
        <taxon>Nostocales</taxon>
        <taxon>Aphanizomenonaceae</taxon>
        <taxon>Dolichospermum</taxon>
        <taxon>Dolichospermum planctonicum</taxon>
    </lineage>
</organism>
<evidence type="ECO:0000313" key="2">
    <source>
        <dbReference type="Proteomes" id="UP001211249"/>
    </source>
</evidence>
<dbReference type="EMBL" id="JAQMUC010000059">
    <property type="protein sequence ID" value="MDB9536236.1"/>
    <property type="molecule type" value="Genomic_DNA"/>
</dbReference>
<gene>
    <name evidence="1" type="ORF">PN451_10415</name>
</gene>
<protein>
    <recommendedName>
        <fullName evidence="3">Transposase</fullName>
    </recommendedName>
</protein>
<keyword evidence="2" id="KW-1185">Reference proteome</keyword>
<comment type="caution">
    <text evidence="1">The sequence shown here is derived from an EMBL/GenBank/DDBJ whole genome shotgun (WGS) entry which is preliminary data.</text>
</comment>